<organism evidence="1 2">
    <name type="scientific">Racocetra persica</name>
    <dbReference type="NCBI Taxonomy" id="160502"/>
    <lineage>
        <taxon>Eukaryota</taxon>
        <taxon>Fungi</taxon>
        <taxon>Fungi incertae sedis</taxon>
        <taxon>Mucoromycota</taxon>
        <taxon>Glomeromycotina</taxon>
        <taxon>Glomeromycetes</taxon>
        <taxon>Diversisporales</taxon>
        <taxon>Gigasporaceae</taxon>
        <taxon>Racocetra</taxon>
    </lineage>
</organism>
<protein>
    <submittedName>
        <fullName evidence="1">5388_t:CDS:1</fullName>
    </submittedName>
</protein>
<dbReference type="EMBL" id="CAJVQC010075417">
    <property type="protein sequence ID" value="CAG8813840.1"/>
    <property type="molecule type" value="Genomic_DNA"/>
</dbReference>
<accession>A0ACA9RY94</accession>
<reference evidence="1" key="1">
    <citation type="submission" date="2021-06" db="EMBL/GenBank/DDBJ databases">
        <authorList>
            <person name="Kallberg Y."/>
            <person name="Tangrot J."/>
            <person name="Rosling A."/>
        </authorList>
    </citation>
    <scope>NUCLEOTIDE SEQUENCE</scope>
    <source>
        <strain evidence="1">MA461A</strain>
    </source>
</reference>
<evidence type="ECO:0000313" key="2">
    <source>
        <dbReference type="Proteomes" id="UP000789920"/>
    </source>
</evidence>
<gene>
    <name evidence="1" type="ORF">RPERSI_LOCUS23854</name>
</gene>
<evidence type="ECO:0000313" key="1">
    <source>
        <dbReference type="EMBL" id="CAG8813840.1"/>
    </source>
</evidence>
<dbReference type="Proteomes" id="UP000789920">
    <property type="component" value="Unassembled WGS sequence"/>
</dbReference>
<feature type="non-terminal residue" evidence="1">
    <location>
        <position position="299"/>
    </location>
</feature>
<comment type="caution">
    <text evidence="1">The sequence shown here is derived from an EMBL/GenBank/DDBJ whole genome shotgun (WGS) entry which is preliminary data.</text>
</comment>
<name>A0ACA9RY94_9GLOM</name>
<keyword evidence="2" id="KW-1185">Reference proteome</keyword>
<feature type="non-terminal residue" evidence="1">
    <location>
        <position position="1"/>
    </location>
</feature>
<proteinExistence type="predicted"/>
<sequence>ISFIPEARAGHVAIIIEGLLYFMGGSRFIPSTNPIKSSIRVYNLSDEVFYLNLLSQFSTGNPPYVDLTSTSARMKFASEKGAMVLGDAVNEKAFLIGGVQQNLALLSEIDHNATITSNPTLMINEISKTYNTTDQFIFFYHTRAKSWSYPLSYNGTQPSRRRSTSTAISQNGIIYIFGGRAQEDTGSPIFVCYNDLYAFDPVLLSWNKINADNAPSPRSHAEPVMLPNGKILYIGGVSQTVPGKNANLIDMNEIPVFDAISSTWSYKYANQRIRIQARIGHTVTLTPDNNEIIIIGGNT</sequence>